<gene>
    <name evidence="6" type="ORF">NCTC11429_01974</name>
</gene>
<name>A0A4U9UVR0_9SPHI</name>
<dbReference type="AlphaFoldDB" id="A0A4U9UVR0"/>
<dbReference type="Gene3D" id="2.40.170.20">
    <property type="entry name" value="TonB-dependent receptor, beta-barrel domain"/>
    <property type="match status" value="1"/>
</dbReference>
<evidence type="ECO:0000256" key="2">
    <source>
        <dbReference type="ARBA" id="ARBA00023136"/>
    </source>
</evidence>
<evidence type="ECO:0000313" key="7">
    <source>
        <dbReference type="Proteomes" id="UP000308196"/>
    </source>
</evidence>
<dbReference type="InterPro" id="IPR036942">
    <property type="entry name" value="Beta-barrel_TonB_sf"/>
</dbReference>
<organism evidence="6 7">
    <name type="scientific">Sphingobacterium thalpophilum</name>
    <dbReference type="NCBI Taxonomy" id="259"/>
    <lineage>
        <taxon>Bacteria</taxon>
        <taxon>Pseudomonadati</taxon>
        <taxon>Bacteroidota</taxon>
        <taxon>Sphingobacteriia</taxon>
        <taxon>Sphingobacteriales</taxon>
        <taxon>Sphingobacteriaceae</taxon>
        <taxon>Sphingobacterium</taxon>
    </lineage>
</organism>
<dbReference type="KEGG" id="stha:NCTC11429_01974"/>
<dbReference type="STRING" id="1123265.GCA_000686625_00842"/>
<reference evidence="6 7" key="1">
    <citation type="submission" date="2019-05" db="EMBL/GenBank/DDBJ databases">
        <authorList>
            <consortium name="Pathogen Informatics"/>
        </authorList>
    </citation>
    <scope>NUCLEOTIDE SEQUENCE [LARGE SCALE GENOMIC DNA]</scope>
    <source>
        <strain evidence="6 7">NCTC11429</strain>
    </source>
</reference>
<feature type="compositionally biased region" description="Low complexity" evidence="4">
    <location>
        <begin position="321"/>
        <end position="334"/>
    </location>
</feature>
<evidence type="ECO:0000256" key="4">
    <source>
        <dbReference type="SAM" id="MobiDB-lite"/>
    </source>
</evidence>
<dbReference type="InterPro" id="IPR008969">
    <property type="entry name" value="CarboxyPept-like_regulatory"/>
</dbReference>
<proteinExistence type="predicted"/>
<protein>
    <recommendedName>
        <fullName evidence="5">Outer membrane protein beta-barrel domain-containing protein</fullName>
    </recommendedName>
</protein>
<evidence type="ECO:0000256" key="1">
    <source>
        <dbReference type="ARBA" id="ARBA00004442"/>
    </source>
</evidence>
<evidence type="ECO:0000313" key="6">
    <source>
        <dbReference type="EMBL" id="VTR38045.1"/>
    </source>
</evidence>
<feature type="compositionally biased region" description="Polar residues" evidence="4">
    <location>
        <begin position="341"/>
        <end position="359"/>
    </location>
</feature>
<comment type="subcellular location">
    <subcellularLocation>
        <location evidence="1">Cell outer membrane</location>
    </subcellularLocation>
</comment>
<keyword evidence="2" id="KW-0472">Membrane</keyword>
<dbReference type="GeneID" id="78462710"/>
<dbReference type="EMBL" id="LR590484">
    <property type="protein sequence ID" value="VTR38045.1"/>
    <property type="molecule type" value="Genomic_DNA"/>
</dbReference>
<accession>A0A4U9UVR0</accession>
<dbReference type="SUPFAM" id="SSF56935">
    <property type="entry name" value="Porins"/>
    <property type="match status" value="1"/>
</dbReference>
<feature type="domain" description="Outer membrane protein beta-barrel" evidence="5">
    <location>
        <begin position="429"/>
        <end position="739"/>
    </location>
</feature>
<keyword evidence="3" id="KW-0998">Cell outer membrane</keyword>
<dbReference type="Proteomes" id="UP000308196">
    <property type="component" value="Chromosome"/>
</dbReference>
<feature type="region of interest" description="Disordered" evidence="4">
    <location>
        <begin position="321"/>
        <end position="359"/>
    </location>
</feature>
<dbReference type="GO" id="GO:0009279">
    <property type="term" value="C:cell outer membrane"/>
    <property type="evidence" value="ECO:0007669"/>
    <property type="project" value="UniProtKB-SubCell"/>
</dbReference>
<dbReference type="RefSeq" id="WP_028071848.1">
    <property type="nucleotide sequence ID" value="NZ_LR590484.1"/>
</dbReference>
<dbReference type="Pfam" id="PF14905">
    <property type="entry name" value="OMP_b-brl_3"/>
    <property type="match status" value="1"/>
</dbReference>
<dbReference type="Gene3D" id="2.60.40.1120">
    <property type="entry name" value="Carboxypeptidase-like, regulatory domain"/>
    <property type="match status" value="1"/>
</dbReference>
<evidence type="ECO:0000259" key="5">
    <source>
        <dbReference type="Pfam" id="PF14905"/>
    </source>
</evidence>
<dbReference type="Pfam" id="PF13620">
    <property type="entry name" value="CarboxypepD_reg"/>
    <property type="match status" value="1"/>
</dbReference>
<evidence type="ECO:0000256" key="3">
    <source>
        <dbReference type="ARBA" id="ARBA00023237"/>
    </source>
</evidence>
<dbReference type="InterPro" id="IPR041700">
    <property type="entry name" value="OMP_b-brl_3"/>
</dbReference>
<dbReference type="SUPFAM" id="SSF49464">
    <property type="entry name" value="Carboxypeptidase regulatory domain-like"/>
    <property type="match status" value="1"/>
</dbReference>
<sequence length="896" mass="101396">MKRLIHIILLLLLFVHGVAVAQISIKGKIIDKADNKPLTNASIILLNRDSVLRYYNRANEEGKFMLKNVTPGSYIVLATYPKFELYSDTIAVADNDIDLKEIKISSQKNVLEEVIVTRRLPITLKGDTIEYDAASFATEKNAKLEDLLRRLPGFTVSGNGSITAQGKAVQKVFIDGEEFFGYDPKIAIRNVRADAVDKVQLYEKKSEEAELSGIDDGVRIQTVNVVLKEKARKGIFGNMEALGGTKELYAGNLFAAKFNRTERIGITANHNNMGGANGFEGSMRMNNQITGQPLSTSLGANYENQFFKKALKVNANYNYNNNSNKNESENYNKNVLPDNSILETNSKNRTKSGSRTNGVRSHFNIRLDSTQNMDVQANANWLNNDNSNNTESFTRDGQGTDISKFREENASNTSTRSNNLRLNYRKRLKAGSSLNLMIANNRNESTSTSKVNSETIIFKSNDTTRINQDRTGNNRGNDFASSLNFNKRISDFMNIALGYSFNYSKRTNTQNSVDNITHQFDSLYSKNQIDDNTNQGINVHLSYRKEKFDINVSNRTFYKDQKLQDSYRHIDLSRNFWDNNLNLDANYRITKSKNIRLSYMSSSIIPSFEQLQPLQPQTNPLFQQVGNPDLKRAVNNNISANYNAFSLLKGTNMNVNGNISFIRNPIVNKTTVLENSAQISSYENLSGKSNWNAGLNINHMQPLANRRINFNKSANFRYNNSYSYTRFGNEQSAGEFLLNNAKNTSFGVGASVNEQNSKGFDFDLSLNTGLNLQQNSINKQYDATSFEGSASGYIKYFLPKKFNIVTNLYYSYTGPTKLYRESINQFFTNVELEKKVLKDQSLTLSVKAFDLFNTFNNTRRTNSDTNYSESVQQVLTRYFLLGVKWDFNKYLGKGND</sequence>